<dbReference type="WBParaSite" id="ACAC_0000766001-mRNA-1">
    <property type="protein sequence ID" value="ACAC_0000766001-mRNA-1"/>
    <property type="gene ID" value="ACAC_0000766001"/>
</dbReference>
<evidence type="ECO:0000313" key="2">
    <source>
        <dbReference type="WBParaSite" id="ACAC_0000766001-mRNA-1"/>
    </source>
</evidence>
<organism evidence="1 2">
    <name type="scientific">Angiostrongylus cantonensis</name>
    <name type="common">Rat lungworm</name>
    <dbReference type="NCBI Taxonomy" id="6313"/>
    <lineage>
        <taxon>Eukaryota</taxon>
        <taxon>Metazoa</taxon>
        <taxon>Ecdysozoa</taxon>
        <taxon>Nematoda</taxon>
        <taxon>Chromadorea</taxon>
        <taxon>Rhabditida</taxon>
        <taxon>Rhabditina</taxon>
        <taxon>Rhabditomorpha</taxon>
        <taxon>Strongyloidea</taxon>
        <taxon>Metastrongylidae</taxon>
        <taxon>Angiostrongylus</taxon>
    </lineage>
</organism>
<name>A0A0K0DB95_ANGCA</name>
<protein>
    <submittedName>
        <fullName evidence="2">Metallothionein</fullName>
    </submittedName>
</protein>
<proteinExistence type="predicted"/>
<dbReference type="AlphaFoldDB" id="A0A0K0DB95"/>
<sequence>MGASINSSSSCNRCNCSCSNQNHSIRETKRCAADPSCHGR</sequence>
<keyword evidence="1" id="KW-1185">Reference proteome</keyword>
<dbReference type="Proteomes" id="UP000035642">
    <property type="component" value="Unassembled WGS sequence"/>
</dbReference>
<evidence type="ECO:0000313" key="1">
    <source>
        <dbReference type="Proteomes" id="UP000035642"/>
    </source>
</evidence>
<accession>A0A0K0DB95</accession>
<reference evidence="2" key="2">
    <citation type="submission" date="2017-02" db="UniProtKB">
        <authorList>
            <consortium name="WormBaseParasite"/>
        </authorList>
    </citation>
    <scope>IDENTIFICATION</scope>
</reference>
<reference evidence="1" key="1">
    <citation type="submission" date="2012-09" db="EMBL/GenBank/DDBJ databases">
        <authorList>
            <person name="Martin A.A."/>
        </authorList>
    </citation>
    <scope>NUCLEOTIDE SEQUENCE</scope>
</reference>